<feature type="region of interest" description="Disordered" evidence="11">
    <location>
        <begin position="249"/>
        <end position="283"/>
    </location>
</feature>
<dbReference type="CDD" id="cd18793">
    <property type="entry name" value="SF2_C_SNF"/>
    <property type="match status" value="1"/>
</dbReference>
<evidence type="ECO:0000256" key="2">
    <source>
        <dbReference type="ARBA" id="ARBA00022723"/>
    </source>
</evidence>
<keyword evidence="4 9" id="KW-0863">Zinc-finger</keyword>
<feature type="domain" description="RING-type" evidence="12">
    <location>
        <begin position="786"/>
        <end position="830"/>
    </location>
</feature>
<feature type="compositionally biased region" description="Basic and acidic residues" evidence="11">
    <location>
        <begin position="269"/>
        <end position="282"/>
    </location>
</feature>
<keyword evidence="16" id="KW-1185">Reference proteome</keyword>
<evidence type="ECO:0000313" key="16">
    <source>
        <dbReference type="Proteomes" id="UP000275078"/>
    </source>
</evidence>
<dbReference type="GO" id="GO:0016787">
    <property type="term" value="F:hydrolase activity"/>
    <property type="evidence" value="ECO:0007669"/>
    <property type="project" value="UniProtKB-KW"/>
</dbReference>
<keyword evidence="5" id="KW-0378">Hydrolase</keyword>
<dbReference type="PROSITE" id="PS51194">
    <property type="entry name" value="HELICASE_CTER"/>
    <property type="match status" value="1"/>
</dbReference>
<keyword evidence="8" id="KW-0067">ATP-binding</keyword>
<dbReference type="PANTHER" id="PTHR45626:SF17">
    <property type="entry name" value="HELICASE-LIKE TRANSCRIPTION FACTOR"/>
    <property type="match status" value="1"/>
</dbReference>
<dbReference type="GO" id="GO:0008270">
    <property type="term" value="F:zinc ion binding"/>
    <property type="evidence" value="ECO:0007669"/>
    <property type="project" value="UniProtKB-KW"/>
</dbReference>
<keyword evidence="6" id="KW-0347">Helicase</keyword>
<evidence type="ECO:0000256" key="7">
    <source>
        <dbReference type="ARBA" id="ARBA00022833"/>
    </source>
</evidence>
<dbReference type="Gene3D" id="3.30.40.10">
    <property type="entry name" value="Zinc/RING finger domain, C3HC4 (zinc finger)"/>
    <property type="match status" value="1"/>
</dbReference>
<comment type="similarity">
    <text evidence="1">Belongs to the SNF2/RAD54 helicase family.</text>
</comment>
<gene>
    <name evidence="15" type="ORF">BJ508DRAFT_161976</name>
</gene>
<dbReference type="InterPro" id="IPR001841">
    <property type="entry name" value="Znf_RING"/>
</dbReference>
<dbReference type="Pfam" id="PF00271">
    <property type="entry name" value="Helicase_C"/>
    <property type="match status" value="1"/>
</dbReference>
<feature type="compositionally biased region" description="Polar residues" evidence="11">
    <location>
        <begin position="21"/>
        <end position="30"/>
    </location>
</feature>
<evidence type="ECO:0000256" key="1">
    <source>
        <dbReference type="ARBA" id="ARBA00007025"/>
    </source>
</evidence>
<dbReference type="GO" id="GO:0005524">
    <property type="term" value="F:ATP binding"/>
    <property type="evidence" value="ECO:0007669"/>
    <property type="project" value="UniProtKB-KW"/>
</dbReference>
<feature type="domain" description="Helicase C-terminal" evidence="14">
    <location>
        <begin position="896"/>
        <end position="1047"/>
    </location>
</feature>
<evidence type="ECO:0000259" key="12">
    <source>
        <dbReference type="PROSITE" id="PS50089"/>
    </source>
</evidence>
<dbReference type="InterPro" id="IPR049730">
    <property type="entry name" value="SNF2/RAD54-like_C"/>
</dbReference>
<dbReference type="GO" id="GO:0006281">
    <property type="term" value="P:DNA repair"/>
    <property type="evidence" value="ECO:0007669"/>
    <property type="project" value="TreeGrafter"/>
</dbReference>
<dbReference type="SUPFAM" id="SSF52540">
    <property type="entry name" value="P-loop containing nucleoside triphosphate hydrolases"/>
    <property type="match status" value="2"/>
</dbReference>
<dbReference type="AlphaFoldDB" id="A0A3N4HVN0"/>
<evidence type="ECO:0000256" key="10">
    <source>
        <dbReference type="SAM" id="Coils"/>
    </source>
</evidence>
<dbReference type="InterPro" id="IPR018957">
    <property type="entry name" value="Znf_C3HC4_RING-type"/>
</dbReference>
<dbReference type="InterPro" id="IPR000330">
    <property type="entry name" value="SNF2_N"/>
</dbReference>
<dbReference type="CDD" id="cd18008">
    <property type="entry name" value="DEXDc_SHPRH-like"/>
    <property type="match status" value="1"/>
</dbReference>
<evidence type="ECO:0000256" key="3">
    <source>
        <dbReference type="ARBA" id="ARBA00022741"/>
    </source>
</evidence>
<dbReference type="PROSITE" id="PS51192">
    <property type="entry name" value="HELICASE_ATP_BIND_1"/>
    <property type="match status" value="1"/>
</dbReference>
<dbReference type="Proteomes" id="UP000275078">
    <property type="component" value="Unassembled WGS sequence"/>
</dbReference>
<feature type="region of interest" description="Disordered" evidence="11">
    <location>
        <begin position="16"/>
        <end position="102"/>
    </location>
</feature>
<keyword evidence="2" id="KW-0479">Metal-binding</keyword>
<dbReference type="InterPro" id="IPR001650">
    <property type="entry name" value="Helicase_C-like"/>
</dbReference>
<feature type="coiled-coil region" evidence="10">
    <location>
        <begin position="748"/>
        <end position="787"/>
    </location>
</feature>
<keyword evidence="10" id="KW-0175">Coiled coil</keyword>
<accession>A0A3N4HVN0</accession>
<dbReference type="OrthoDB" id="1699231at2759"/>
<dbReference type="InterPro" id="IPR027417">
    <property type="entry name" value="P-loop_NTPase"/>
</dbReference>
<evidence type="ECO:0008006" key="17">
    <source>
        <dbReference type="Google" id="ProtNLM"/>
    </source>
</evidence>
<feature type="region of interest" description="Disordered" evidence="11">
    <location>
        <begin position="169"/>
        <end position="235"/>
    </location>
</feature>
<dbReference type="InterPro" id="IPR017907">
    <property type="entry name" value="Znf_RING_CS"/>
</dbReference>
<feature type="compositionally biased region" description="Basic and acidic residues" evidence="11">
    <location>
        <begin position="208"/>
        <end position="228"/>
    </location>
</feature>
<dbReference type="PROSITE" id="PS50089">
    <property type="entry name" value="ZF_RING_2"/>
    <property type="match status" value="1"/>
</dbReference>
<evidence type="ECO:0000313" key="15">
    <source>
        <dbReference type="EMBL" id="RPA77923.1"/>
    </source>
</evidence>
<evidence type="ECO:0000256" key="4">
    <source>
        <dbReference type="ARBA" id="ARBA00022771"/>
    </source>
</evidence>
<dbReference type="GO" id="GO:0004386">
    <property type="term" value="F:helicase activity"/>
    <property type="evidence" value="ECO:0007669"/>
    <property type="project" value="UniProtKB-KW"/>
</dbReference>
<dbReference type="InterPro" id="IPR038718">
    <property type="entry name" value="SNF2-like_sf"/>
</dbReference>
<dbReference type="GO" id="GO:0005634">
    <property type="term" value="C:nucleus"/>
    <property type="evidence" value="ECO:0007669"/>
    <property type="project" value="TreeGrafter"/>
</dbReference>
<evidence type="ECO:0000259" key="14">
    <source>
        <dbReference type="PROSITE" id="PS51194"/>
    </source>
</evidence>
<dbReference type="InterPro" id="IPR014001">
    <property type="entry name" value="Helicase_ATP-bd"/>
</dbReference>
<keyword evidence="3" id="KW-0547">Nucleotide-binding</keyword>
<dbReference type="EMBL" id="ML119718">
    <property type="protein sequence ID" value="RPA77923.1"/>
    <property type="molecule type" value="Genomic_DNA"/>
</dbReference>
<feature type="compositionally biased region" description="Low complexity" evidence="11">
    <location>
        <begin position="31"/>
        <end position="44"/>
    </location>
</feature>
<evidence type="ECO:0000256" key="8">
    <source>
        <dbReference type="ARBA" id="ARBA00022840"/>
    </source>
</evidence>
<dbReference type="SMART" id="SM00490">
    <property type="entry name" value="HELICc"/>
    <property type="match status" value="1"/>
</dbReference>
<dbReference type="InterPro" id="IPR013083">
    <property type="entry name" value="Znf_RING/FYVE/PHD"/>
</dbReference>
<sequence length="1078" mass="121881">MASRFGRDIPNIFRIVPEAEASTTVSSPTMSGESSRSTTAEASTPGLRTNTQNSPITILDSEDEDSCNEQPASKFRKLSNPTETSRLVRPCSEEKLSTSTSSDNMQLVLARGVGNPEPQIEYDTSSDVYSVANEAPPPLPSHSTSRLGSNSSIRHLDWGQIFTNPGWSLANWTEPFREPDSTLRSRPESMSSGTTLRGPDLSSRKRARESDQFPEDRSSDEQHQDDGGFSHISSSSLAHWTPEQVLFRNKRKGLSNNPHQKQDSAPPARSRDSVPSKSKDVAVRSTYGHGALIRFKNRARALGGDIPTDNNNTPGFFDDSTDASAKDRKLLDTAINGLCLQAQNGQYYVKGMLTSLMPHQIIAVNWMVNVMENSGRAPNGGLLFDDMGLGKTMQCIATMCQNPPPRTYTEQNPRITLIVCPPALLQQWKDEITRHTAREKFTVYIHHGTRKIERAEELRKRQIIITTYGAVTNDYPKVEVPSDIPEDERRAYIAHTIARGKGVLHRIKYWRVIFDECHYIRNRDTHKSRAAMNIAQYAKHRWCLSGTPIVNGIEDVYPYFNIINMPGLGESAEKFDRILKASGKPEATVRAALKGVMMRRTKMDTFLGKPLISLPRKDLREVHIDFDSDARTLYDEIEDYARSVINHLSKQGRLRRELRCIFVLFLRLRQLCNHPYITGNGLRDSEWGKSRLGYCIEKCDRNFALNYGLRALHDSTPTATYGRGVHSGANTNMPAMEDAAEDMGTRCIRDYLVRLKRTRKEREDEEIKKEEQEKENVRENRRLQKCLYCDNEVDDPVITKCLHVYCRDCVLEAIRIEATYGGRQYACRACGDAIEKEDLEDTTPFEVENFDDDFGQAAIDFLPDLENKRQASADNDAAFLEDVNERFFMSKKLRVMRDQLIEWRLNKPGQKVVLFTLSTKFLDIIQKVTNDEGWSTCRYDGRMSISLREESLVKFKSDPECWIMLTSITAGGVGLNLTHASLVISMDLWWNAAVETQAFDRVHRIGQVNEVEVVRFVMKNTVETRMLAIQNRKLGLASVALGEDGPKGGKLSHEEFVGLFGSVTKDDRGRISVRKEGS</sequence>
<feature type="compositionally biased region" description="Polar residues" evidence="11">
    <location>
        <begin position="46"/>
        <end position="56"/>
    </location>
</feature>
<keyword evidence="7" id="KW-0862">Zinc</keyword>
<dbReference type="Gene3D" id="3.40.50.10810">
    <property type="entry name" value="Tandem AAA-ATPase domain"/>
    <property type="match status" value="1"/>
</dbReference>
<evidence type="ECO:0000256" key="9">
    <source>
        <dbReference type="PROSITE-ProRule" id="PRU00175"/>
    </source>
</evidence>
<dbReference type="SMART" id="SM00487">
    <property type="entry name" value="DEXDc"/>
    <property type="match status" value="1"/>
</dbReference>
<proteinExistence type="inferred from homology"/>
<feature type="domain" description="Helicase ATP-binding" evidence="13">
    <location>
        <begin position="372"/>
        <end position="566"/>
    </location>
</feature>
<dbReference type="PANTHER" id="PTHR45626">
    <property type="entry name" value="TRANSCRIPTION TERMINATION FACTOR 2-RELATED"/>
    <property type="match status" value="1"/>
</dbReference>
<dbReference type="Gene3D" id="3.40.50.300">
    <property type="entry name" value="P-loop containing nucleotide triphosphate hydrolases"/>
    <property type="match status" value="1"/>
</dbReference>
<feature type="compositionally biased region" description="Basic and acidic residues" evidence="11">
    <location>
        <begin position="175"/>
        <end position="187"/>
    </location>
</feature>
<protein>
    <recommendedName>
        <fullName evidence="17">P-loop containing nucleoside triphosphate hydrolase protein</fullName>
    </recommendedName>
</protein>
<name>A0A3N4HVN0_ASCIM</name>
<reference evidence="15 16" key="1">
    <citation type="journal article" date="2018" name="Nat. Ecol. Evol.">
        <title>Pezizomycetes genomes reveal the molecular basis of ectomycorrhizal truffle lifestyle.</title>
        <authorList>
            <person name="Murat C."/>
            <person name="Payen T."/>
            <person name="Noel B."/>
            <person name="Kuo A."/>
            <person name="Morin E."/>
            <person name="Chen J."/>
            <person name="Kohler A."/>
            <person name="Krizsan K."/>
            <person name="Balestrini R."/>
            <person name="Da Silva C."/>
            <person name="Montanini B."/>
            <person name="Hainaut M."/>
            <person name="Levati E."/>
            <person name="Barry K.W."/>
            <person name="Belfiori B."/>
            <person name="Cichocki N."/>
            <person name="Clum A."/>
            <person name="Dockter R.B."/>
            <person name="Fauchery L."/>
            <person name="Guy J."/>
            <person name="Iotti M."/>
            <person name="Le Tacon F."/>
            <person name="Lindquist E.A."/>
            <person name="Lipzen A."/>
            <person name="Malagnac F."/>
            <person name="Mello A."/>
            <person name="Molinier V."/>
            <person name="Miyauchi S."/>
            <person name="Poulain J."/>
            <person name="Riccioni C."/>
            <person name="Rubini A."/>
            <person name="Sitrit Y."/>
            <person name="Splivallo R."/>
            <person name="Traeger S."/>
            <person name="Wang M."/>
            <person name="Zifcakova L."/>
            <person name="Wipf D."/>
            <person name="Zambonelli A."/>
            <person name="Paolocci F."/>
            <person name="Nowrousian M."/>
            <person name="Ottonello S."/>
            <person name="Baldrian P."/>
            <person name="Spatafora J.W."/>
            <person name="Henrissat B."/>
            <person name="Nagy L.G."/>
            <person name="Aury J.M."/>
            <person name="Wincker P."/>
            <person name="Grigoriev I.V."/>
            <person name="Bonfante P."/>
            <person name="Martin F.M."/>
        </authorList>
    </citation>
    <scope>NUCLEOTIDE SEQUENCE [LARGE SCALE GENOMIC DNA]</scope>
    <source>
        <strain evidence="15 16">RN42</strain>
    </source>
</reference>
<dbReference type="PROSITE" id="PS00518">
    <property type="entry name" value="ZF_RING_1"/>
    <property type="match status" value="1"/>
</dbReference>
<dbReference type="SUPFAM" id="SSF57850">
    <property type="entry name" value="RING/U-box"/>
    <property type="match status" value="1"/>
</dbReference>
<dbReference type="Pfam" id="PF00097">
    <property type="entry name" value="zf-C3HC4"/>
    <property type="match status" value="1"/>
</dbReference>
<evidence type="ECO:0000256" key="6">
    <source>
        <dbReference type="ARBA" id="ARBA00022806"/>
    </source>
</evidence>
<evidence type="ECO:0000259" key="13">
    <source>
        <dbReference type="PROSITE" id="PS51192"/>
    </source>
</evidence>
<organism evidence="15 16">
    <name type="scientific">Ascobolus immersus RN42</name>
    <dbReference type="NCBI Taxonomy" id="1160509"/>
    <lineage>
        <taxon>Eukaryota</taxon>
        <taxon>Fungi</taxon>
        <taxon>Dikarya</taxon>
        <taxon>Ascomycota</taxon>
        <taxon>Pezizomycotina</taxon>
        <taxon>Pezizomycetes</taxon>
        <taxon>Pezizales</taxon>
        <taxon>Ascobolaceae</taxon>
        <taxon>Ascobolus</taxon>
    </lineage>
</organism>
<dbReference type="Pfam" id="PF00176">
    <property type="entry name" value="SNF2-rel_dom"/>
    <property type="match status" value="1"/>
</dbReference>
<evidence type="ECO:0000256" key="5">
    <source>
        <dbReference type="ARBA" id="ARBA00022801"/>
    </source>
</evidence>
<dbReference type="GO" id="GO:0008094">
    <property type="term" value="F:ATP-dependent activity, acting on DNA"/>
    <property type="evidence" value="ECO:0007669"/>
    <property type="project" value="TreeGrafter"/>
</dbReference>
<dbReference type="STRING" id="1160509.A0A3N4HVN0"/>
<dbReference type="InterPro" id="IPR050628">
    <property type="entry name" value="SNF2_RAD54_helicase_TF"/>
</dbReference>
<evidence type="ECO:0000256" key="11">
    <source>
        <dbReference type="SAM" id="MobiDB-lite"/>
    </source>
</evidence>